<accession>A0AAD7GIG5</accession>
<dbReference type="Gene3D" id="1.20.870.10">
    <property type="entry name" value="Son of sevenless (SoS) protein Chain: S domain 1"/>
    <property type="match status" value="1"/>
</dbReference>
<evidence type="ECO:0000256" key="2">
    <source>
        <dbReference type="PROSITE-ProRule" id="PRU00168"/>
    </source>
</evidence>
<dbReference type="InterPro" id="IPR008937">
    <property type="entry name" value="Ras-like_GEF"/>
</dbReference>
<organism evidence="7 8">
    <name type="scientific">Mycena rosella</name>
    <name type="common">Pink bonnet</name>
    <name type="synonym">Agaricus rosellus</name>
    <dbReference type="NCBI Taxonomy" id="1033263"/>
    <lineage>
        <taxon>Eukaryota</taxon>
        <taxon>Fungi</taxon>
        <taxon>Dikarya</taxon>
        <taxon>Basidiomycota</taxon>
        <taxon>Agaricomycotina</taxon>
        <taxon>Agaricomycetes</taxon>
        <taxon>Agaricomycetidae</taxon>
        <taxon>Agaricales</taxon>
        <taxon>Marasmiineae</taxon>
        <taxon>Mycenaceae</taxon>
        <taxon>Mycena</taxon>
    </lineage>
</organism>
<proteinExistence type="predicted"/>
<dbReference type="InterPro" id="IPR036964">
    <property type="entry name" value="RASGEF_cat_dom_sf"/>
</dbReference>
<evidence type="ECO:0000313" key="8">
    <source>
        <dbReference type="Proteomes" id="UP001221757"/>
    </source>
</evidence>
<dbReference type="GO" id="GO:0005886">
    <property type="term" value="C:plasma membrane"/>
    <property type="evidence" value="ECO:0007669"/>
    <property type="project" value="TreeGrafter"/>
</dbReference>
<feature type="compositionally biased region" description="Low complexity" evidence="4">
    <location>
        <begin position="129"/>
        <end position="140"/>
    </location>
</feature>
<keyword evidence="3" id="KW-0175">Coiled coil</keyword>
<dbReference type="AlphaFoldDB" id="A0AAD7GIG5"/>
<dbReference type="SMART" id="SM00147">
    <property type="entry name" value="RasGEF"/>
    <property type="match status" value="1"/>
</dbReference>
<dbReference type="SUPFAM" id="SSF48366">
    <property type="entry name" value="Ras GEF"/>
    <property type="match status" value="1"/>
</dbReference>
<dbReference type="PROSITE" id="PS50212">
    <property type="entry name" value="RASGEF_NTER"/>
    <property type="match status" value="1"/>
</dbReference>
<dbReference type="PANTHER" id="PTHR23113">
    <property type="entry name" value="GUANINE NUCLEOTIDE EXCHANGE FACTOR"/>
    <property type="match status" value="1"/>
</dbReference>
<dbReference type="EMBL" id="JARKIE010000052">
    <property type="protein sequence ID" value="KAJ7692427.1"/>
    <property type="molecule type" value="Genomic_DNA"/>
</dbReference>
<feature type="coiled-coil region" evidence="3">
    <location>
        <begin position="72"/>
        <end position="99"/>
    </location>
</feature>
<evidence type="ECO:0000313" key="7">
    <source>
        <dbReference type="EMBL" id="KAJ7692427.1"/>
    </source>
</evidence>
<feature type="region of interest" description="Disordered" evidence="4">
    <location>
        <begin position="122"/>
        <end position="185"/>
    </location>
</feature>
<dbReference type="Pfam" id="PF00617">
    <property type="entry name" value="RasGEF"/>
    <property type="match status" value="1"/>
</dbReference>
<dbReference type="InterPro" id="IPR001895">
    <property type="entry name" value="RASGEF_cat_dom"/>
</dbReference>
<dbReference type="GO" id="GO:0007265">
    <property type="term" value="P:Ras protein signal transduction"/>
    <property type="evidence" value="ECO:0007669"/>
    <property type="project" value="TreeGrafter"/>
</dbReference>
<dbReference type="GO" id="GO:0005085">
    <property type="term" value="F:guanyl-nucleotide exchange factor activity"/>
    <property type="evidence" value="ECO:0007669"/>
    <property type="project" value="UniProtKB-KW"/>
</dbReference>
<keyword evidence="1 2" id="KW-0344">Guanine-nucleotide releasing factor</keyword>
<feature type="domain" description="Ras-GEF" evidence="5">
    <location>
        <begin position="362"/>
        <end position="586"/>
    </location>
</feature>
<dbReference type="Pfam" id="PF00618">
    <property type="entry name" value="RasGEF_N"/>
    <property type="match status" value="1"/>
</dbReference>
<evidence type="ECO:0000256" key="3">
    <source>
        <dbReference type="SAM" id="Coils"/>
    </source>
</evidence>
<dbReference type="Gene3D" id="1.10.840.10">
    <property type="entry name" value="Ras guanine-nucleotide exchange factors catalytic domain"/>
    <property type="match status" value="1"/>
</dbReference>
<dbReference type="Proteomes" id="UP001221757">
    <property type="component" value="Unassembled WGS sequence"/>
</dbReference>
<comment type="caution">
    <text evidence="7">The sequence shown here is derived from an EMBL/GenBank/DDBJ whole genome shotgun (WGS) entry which is preliminary data.</text>
</comment>
<dbReference type="InterPro" id="IPR023578">
    <property type="entry name" value="Ras_GEF_dom_sf"/>
</dbReference>
<evidence type="ECO:0000256" key="1">
    <source>
        <dbReference type="ARBA" id="ARBA00022658"/>
    </source>
</evidence>
<name>A0AAD7GIG5_MYCRO</name>
<dbReference type="InterPro" id="IPR000651">
    <property type="entry name" value="Ras-like_Gua-exchang_fac_N"/>
</dbReference>
<dbReference type="PROSITE" id="PS50009">
    <property type="entry name" value="RASGEF_CAT"/>
    <property type="match status" value="1"/>
</dbReference>
<sequence length="586" mass="67476">MALDDPTIISDFVTEAENVLKGILDKLKRRKGLNVVTAIFRQDEILSWVAQQNRNMDETFRLMIIQILAANVRQIMETRARQEQDLAEIRSEMNSQFEKITAHFQSEPSLDRRVVGEALHLVATQSVPHTPQSTQRSQSSRTHHSPPSLPPISPADSLSFDGLLPSPREASMAGQSHRPHHPSVSLSPISLMVSFSLDGLLPSPEEPEIAEEPASDPPVPQILATTSIFKRENNKIYGNPRGLIDHLLVTEDENFKQLTLKTYRDYTTPEDLFDIMEQAFEEARPETDALHFVAKRTRIVNVILPWLGTLPTDSQLVHRVREFASGNLCVVVPDHETRILEAIRNRPRPPDLIRGSTAEPRYPEELALALTYMERDLHKTIEWIDYLLYTRGLPSRIDDWVSNHHKMIRWVKYSVLRHDEMKDRAEAMKRFAKAGKECLRRQNYNSMAAIAQALDCTVKPIRDLSHTLKILSRTTRSTFEDLTQILDPDEHYKAYRKKIRKMPRANYIPWCSKFNFICRPLLLYSRVPQLRNSIISKHAWSNIRQLHMKSRRNWRGIRSNITLHISSRSLKARSMTKRLRISAVGG</sequence>
<reference evidence="7" key="1">
    <citation type="submission" date="2023-03" db="EMBL/GenBank/DDBJ databases">
        <title>Massive genome expansion in bonnet fungi (Mycena s.s.) driven by repeated elements and novel gene families across ecological guilds.</title>
        <authorList>
            <consortium name="Lawrence Berkeley National Laboratory"/>
            <person name="Harder C.B."/>
            <person name="Miyauchi S."/>
            <person name="Viragh M."/>
            <person name="Kuo A."/>
            <person name="Thoen E."/>
            <person name="Andreopoulos B."/>
            <person name="Lu D."/>
            <person name="Skrede I."/>
            <person name="Drula E."/>
            <person name="Henrissat B."/>
            <person name="Morin E."/>
            <person name="Kohler A."/>
            <person name="Barry K."/>
            <person name="LaButti K."/>
            <person name="Morin E."/>
            <person name="Salamov A."/>
            <person name="Lipzen A."/>
            <person name="Mereny Z."/>
            <person name="Hegedus B."/>
            <person name="Baldrian P."/>
            <person name="Stursova M."/>
            <person name="Weitz H."/>
            <person name="Taylor A."/>
            <person name="Grigoriev I.V."/>
            <person name="Nagy L.G."/>
            <person name="Martin F."/>
            <person name="Kauserud H."/>
        </authorList>
    </citation>
    <scope>NUCLEOTIDE SEQUENCE</scope>
    <source>
        <strain evidence="7">CBHHK067</strain>
    </source>
</reference>
<feature type="domain" description="N-terminal Ras-GEF" evidence="6">
    <location>
        <begin position="231"/>
        <end position="351"/>
    </location>
</feature>
<dbReference type="PANTHER" id="PTHR23113:SF348">
    <property type="entry name" value="GUANYL-NUCLEOTIDE EXCHANGE FACTOR RASGEF, PUTATIVE (AFU_ORTHOLOGUE AFUA_1G04700)-RELATED"/>
    <property type="match status" value="1"/>
</dbReference>
<evidence type="ECO:0000259" key="6">
    <source>
        <dbReference type="PROSITE" id="PS50212"/>
    </source>
</evidence>
<protein>
    <submittedName>
        <fullName evidence="7">Ras guanine nucleotide exchange factor domain-containing protein</fullName>
    </submittedName>
</protein>
<evidence type="ECO:0000256" key="4">
    <source>
        <dbReference type="SAM" id="MobiDB-lite"/>
    </source>
</evidence>
<keyword evidence="8" id="KW-1185">Reference proteome</keyword>
<evidence type="ECO:0000259" key="5">
    <source>
        <dbReference type="PROSITE" id="PS50009"/>
    </source>
</evidence>
<gene>
    <name evidence="7" type="ORF">B0H17DRAFT_1061452</name>
</gene>